<evidence type="ECO:0000256" key="1">
    <source>
        <dbReference type="SAM" id="MobiDB-lite"/>
    </source>
</evidence>
<sequence>MHDYTAHDDPMETRRSAGARRLFTVLVLTVVGVTGAASTAAAGEPTAPASPAMVTKPLPDNDDQKGDDEPCGQKVETTGGEALVCPDWSPNGSIEVFESRDPGSKVIGHIDPAGDDFYFCQTRGKTHRLGEFVNDWWALTDADGAAGSGWVPETYFKGGGPNEKDRVLQDCPTPPRR</sequence>
<evidence type="ECO:0008006" key="4">
    <source>
        <dbReference type="Google" id="ProtNLM"/>
    </source>
</evidence>
<proteinExistence type="predicted"/>
<feature type="region of interest" description="Disordered" evidence="1">
    <location>
        <begin position="155"/>
        <end position="177"/>
    </location>
</feature>
<evidence type="ECO:0000313" key="3">
    <source>
        <dbReference type="Proteomes" id="UP001500804"/>
    </source>
</evidence>
<accession>A0ABP9NML4</accession>
<keyword evidence="3" id="KW-1185">Reference proteome</keyword>
<name>A0ABP9NML4_9PSEU</name>
<gene>
    <name evidence="2" type="ORF">GCM10023320_39550</name>
</gene>
<dbReference type="Proteomes" id="UP001500804">
    <property type="component" value="Unassembled WGS sequence"/>
</dbReference>
<feature type="compositionally biased region" description="Low complexity" evidence="1">
    <location>
        <begin position="39"/>
        <end position="52"/>
    </location>
</feature>
<organism evidence="2 3">
    <name type="scientific">Pseudonocardia adelaidensis</name>
    <dbReference type="NCBI Taxonomy" id="648754"/>
    <lineage>
        <taxon>Bacteria</taxon>
        <taxon>Bacillati</taxon>
        <taxon>Actinomycetota</taxon>
        <taxon>Actinomycetes</taxon>
        <taxon>Pseudonocardiales</taxon>
        <taxon>Pseudonocardiaceae</taxon>
        <taxon>Pseudonocardia</taxon>
    </lineage>
</organism>
<comment type="caution">
    <text evidence="2">The sequence shown here is derived from an EMBL/GenBank/DDBJ whole genome shotgun (WGS) entry which is preliminary data.</text>
</comment>
<evidence type="ECO:0000313" key="2">
    <source>
        <dbReference type="EMBL" id="GAA5125306.1"/>
    </source>
</evidence>
<reference evidence="3" key="1">
    <citation type="journal article" date="2019" name="Int. J. Syst. Evol. Microbiol.">
        <title>The Global Catalogue of Microorganisms (GCM) 10K type strain sequencing project: providing services to taxonomists for standard genome sequencing and annotation.</title>
        <authorList>
            <consortium name="The Broad Institute Genomics Platform"/>
            <consortium name="The Broad Institute Genome Sequencing Center for Infectious Disease"/>
            <person name="Wu L."/>
            <person name="Ma J."/>
        </authorList>
    </citation>
    <scope>NUCLEOTIDE SEQUENCE [LARGE SCALE GENOMIC DNA]</scope>
    <source>
        <strain evidence="3">JCM 18302</strain>
    </source>
</reference>
<dbReference type="EMBL" id="BAABJO010000014">
    <property type="protein sequence ID" value="GAA5125306.1"/>
    <property type="molecule type" value="Genomic_DNA"/>
</dbReference>
<protein>
    <recommendedName>
        <fullName evidence="4">SH3 domain-containing protein</fullName>
    </recommendedName>
</protein>
<dbReference type="RefSeq" id="WP_345606674.1">
    <property type="nucleotide sequence ID" value="NZ_BAABJO010000014.1"/>
</dbReference>
<feature type="region of interest" description="Disordered" evidence="1">
    <location>
        <begin position="39"/>
        <end position="82"/>
    </location>
</feature>